<accession>A0ACC0B7X1</accession>
<dbReference type="Proteomes" id="UP001060085">
    <property type="component" value="Linkage Group LG04"/>
</dbReference>
<comment type="caution">
    <text evidence="1">The sequence shown here is derived from an EMBL/GenBank/DDBJ whole genome shotgun (WGS) entry which is preliminary data.</text>
</comment>
<sequence length="138" mass="16084">MGYIKRNRDALDGSLSGIYEKKKWKKYLEYLPKRGKAFANKGCLRYISINLQNANVRRLPDSGEGANRVNQKGRNMFFIKFHIFLQESQCLQCYQIFTRACHLAKQAFGETISKLDTLNEDSYKDTTLIMMLLRDDLT</sequence>
<protein>
    <submittedName>
        <fullName evidence="1">Uncharacterized protein</fullName>
    </submittedName>
</protein>
<evidence type="ECO:0000313" key="2">
    <source>
        <dbReference type="Proteomes" id="UP001060085"/>
    </source>
</evidence>
<proteinExistence type="predicted"/>
<organism evidence="1 2">
    <name type="scientific">Catharanthus roseus</name>
    <name type="common">Madagascar periwinkle</name>
    <name type="synonym">Vinca rosea</name>
    <dbReference type="NCBI Taxonomy" id="4058"/>
    <lineage>
        <taxon>Eukaryota</taxon>
        <taxon>Viridiplantae</taxon>
        <taxon>Streptophyta</taxon>
        <taxon>Embryophyta</taxon>
        <taxon>Tracheophyta</taxon>
        <taxon>Spermatophyta</taxon>
        <taxon>Magnoliopsida</taxon>
        <taxon>eudicotyledons</taxon>
        <taxon>Gunneridae</taxon>
        <taxon>Pentapetalae</taxon>
        <taxon>asterids</taxon>
        <taxon>lamiids</taxon>
        <taxon>Gentianales</taxon>
        <taxon>Apocynaceae</taxon>
        <taxon>Rauvolfioideae</taxon>
        <taxon>Vinceae</taxon>
        <taxon>Catharanthinae</taxon>
        <taxon>Catharanthus</taxon>
    </lineage>
</organism>
<keyword evidence="2" id="KW-1185">Reference proteome</keyword>
<gene>
    <name evidence="1" type="ORF">M9H77_18545</name>
</gene>
<evidence type="ECO:0000313" key="1">
    <source>
        <dbReference type="EMBL" id="KAI5668692.1"/>
    </source>
</evidence>
<name>A0ACC0B7X1_CATRO</name>
<dbReference type="EMBL" id="CM044704">
    <property type="protein sequence ID" value="KAI5668692.1"/>
    <property type="molecule type" value="Genomic_DNA"/>
</dbReference>
<reference evidence="2" key="1">
    <citation type="journal article" date="2023" name="Nat. Plants">
        <title>Single-cell RNA sequencing provides a high-resolution roadmap for understanding the multicellular compartmentation of specialized metabolism.</title>
        <authorList>
            <person name="Sun S."/>
            <person name="Shen X."/>
            <person name="Li Y."/>
            <person name="Li Y."/>
            <person name="Wang S."/>
            <person name="Li R."/>
            <person name="Zhang H."/>
            <person name="Shen G."/>
            <person name="Guo B."/>
            <person name="Wei J."/>
            <person name="Xu J."/>
            <person name="St-Pierre B."/>
            <person name="Chen S."/>
            <person name="Sun C."/>
        </authorList>
    </citation>
    <scope>NUCLEOTIDE SEQUENCE [LARGE SCALE GENOMIC DNA]</scope>
</reference>